<dbReference type="AlphaFoldDB" id="A0A1H3VW78"/>
<comment type="cofactor">
    <cofactor evidence="2 12">
        <name>Cu(2+)</name>
        <dbReference type="ChEBI" id="CHEBI:29036"/>
    </cofactor>
</comment>
<reference evidence="17" key="1">
    <citation type="submission" date="2016-10" db="EMBL/GenBank/DDBJ databases">
        <authorList>
            <person name="Varghese N."/>
            <person name="Submissions S."/>
        </authorList>
    </citation>
    <scope>NUCLEOTIDE SEQUENCE [LARGE SCALE GENOMIC DNA]</scope>
    <source>
        <strain evidence="17">KPR-1</strain>
    </source>
</reference>
<dbReference type="GO" id="GO:0005507">
    <property type="term" value="F:copper ion binding"/>
    <property type="evidence" value="ECO:0007669"/>
    <property type="project" value="InterPro"/>
</dbReference>
<evidence type="ECO:0000256" key="12">
    <source>
        <dbReference type="PIRSR" id="PIRSR601287-1"/>
    </source>
</evidence>
<keyword evidence="13" id="KW-0812">Transmembrane</keyword>
<dbReference type="GO" id="GO:0050421">
    <property type="term" value="F:nitrite reductase (NO-forming) activity"/>
    <property type="evidence" value="ECO:0007669"/>
    <property type="project" value="UniProtKB-EC"/>
</dbReference>
<dbReference type="EC" id="1.7.2.1" evidence="5"/>
<evidence type="ECO:0000313" key="17">
    <source>
        <dbReference type="Proteomes" id="UP000199288"/>
    </source>
</evidence>
<evidence type="ECO:0000256" key="5">
    <source>
        <dbReference type="ARBA" id="ARBA00011882"/>
    </source>
</evidence>
<dbReference type="EMBL" id="FNQV01000001">
    <property type="protein sequence ID" value="SDZ78308.1"/>
    <property type="molecule type" value="Genomic_DNA"/>
</dbReference>
<evidence type="ECO:0000259" key="14">
    <source>
        <dbReference type="Pfam" id="PF07732"/>
    </source>
</evidence>
<organism evidence="16 17">
    <name type="scientific">Bowdeniella nasicola</name>
    <dbReference type="NCBI Taxonomy" id="208480"/>
    <lineage>
        <taxon>Bacteria</taxon>
        <taxon>Bacillati</taxon>
        <taxon>Actinomycetota</taxon>
        <taxon>Actinomycetes</taxon>
        <taxon>Actinomycetales</taxon>
        <taxon>Actinomycetaceae</taxon>
        <taxon>Bowdeniella</taxon>
    </lineage>
</organism>
<dbReference type="SUPFAM" id="SSF49503">
    <property type="entry name" value="Cupredoxins"/>
    <property type="match status" value="3"/>
</dbReference>
<evidence type="ECO:0000256" key="4">
    <source>
        <dbReference type="ARBA" id="ARBA00011233"/>
    </source>
</evidence>
<protein>
    <recommendedName>
        <fullName evidence="6">Copper-containing nitrite reductase</fullName>
        <ecNumber evidence="5">1.7.2.1</ecNumber>
    </recommendedName>
</protein>
<dbReference type="PRINTS" id="PR00695">
    <property type="entry name" value="CUNO2RDTASE"/>
</dbReference>
<feature type="transmembrane region" description="Helical" evidence="13">
    <location>
        <begin position="387"/>
        <end position="408"/>
    </location>
</feature>
<feature type="transmembrane region" description="Helical" evidence="13">
    <location>
        <begin position="429"/>
        <end position="451"/>
    </location>
</feature>
<dbReference type="Gene3D" id="2.60.40.420">
    <property type="entry name" value="Cupredoxins - blue copper proteins"/>
    <property type="match status" value="3"/>
</dbReference>
<dbReference type="InterPro" id="IPR028096">
    <property type="entry name" value="EfeO_Cupredoxin"/>
</dbReference>
<gene>
    <name evidence="16" type="ORF">SAMN02910418_00238</name>
</gene>
<keyword evidence="13" id="KW-0472">Membrane</keyword>
<name>A0A1H3VW78_9ACTO</name>
<feature type="domain" description="EfeO-type cupredoxin-like" evidence="15">
    <location>
        <begin position="474"/>
        <end position="537"/>
    </location>
</feature>
<feature type="binding site" description="type 1 copper site" evidence="12">
    <location>
        <position position="719"/>
    </location>
    <ligand>
        <name>Cu cation</name>
        <dbReference type="ChEBI" id="CHEBI:23378"/>
        <label>1</label>
    </ligand>
</feature>
<evidence type="ECO:0000313" key="16">
    <source>
        <dbReference type="EMBL" id="SDZ78308.1"/>
    </source>
</evidence>
<feature type="binding site" description="type 1 copper site" evidence="12">
    <location>
        <position position="676"/>
    </location>
    <ligand>
        <name>Cu cation</name>
        <dbReference type="ChEBI" id="CHEBI:23378"/>
        <label>1</label>
    </ligand>
</feature>
<dbReference type="Pfam" id="PF07732">
    <property type="entry name" value="Cu-oxidase_3"/>
    <property type="match status" value="1"/>
</dbReference>
<evidence type="ECO:0000256" key="10">
    <source>
        <dbReference type="ARBA" id="ARBA00023008"/>
    </source>
</evidence>
<dbReference type="PANTHER" id="PTHR11709">
    <property type="entry name" value="MULTI-COPPER OXIDASE"/>
    <property type="match status" value="1"/>
</dbReference>
<comment type="similarity">
    <text evidence="3">Belongs to the multicopper oxidase family.</text>
</comment>
<dbReference type="InterPro" id="IPR008972">
    <property type="entry name" value="Cupredoxin"/>
</dbReference>
<feature type="binding site" description="type 1 copper site" evidence="12">
    <location>
        <position position="710"/>
    </location>
    <ligand>
        <name>Cu cation</name>
        <dbReference type="ChEBI" id="CHEBI:23378"/>
        <label>1</label>
    </ligand>
</feature>
<feature type="transmembrane region" description="Helical" evidence="13">
    <location>
        <begin position="357"/>
        <end position="381"/>
    </location>
</feature>
<evidence type="ECO:0000256" key="11">
    <source>
        <dbReference type="ARBA" id="ARBA00049340"/>
    </source>
</evidence>
<feature type="transmembrane region" description="Helical" evidence="13">
    <location>
        <begin position="314"/>
        <end position="336"/>
    </location>
</feature>
<evidence type="ECO:0000256" key="1">
    <source>
        <dbReference type="ARBA" id="ARBA00001960"/>
    </source>
</evidence>
<dbReference type="OrthoDB" id="345021at2"/>
<dbReference type="InterPro" id="IPR045087">
    <property type="entry name" value="Cu-oxidase_fam"/>
</dbReference>
<dbReference type="Pfam" id="PF13473">
    <property type="entry name" value="Cupredoxin_1"/>
    <property type="match status" value="1"/>
</dbReference>
<feature type="transmembrane region" description="Helical" evidence="13">
    <location>
        <begin position="242"/>
        <end position="264"/>
    </location>
</feature>
<keyword evidence="10 12" id="KW-0186">Copper</keyword>
<evidence type="ECO:0000256" key="3">
    <source>
        <dbReference type="ARBA" id="ARBA00010609"/>
    </source>
</evidence>
<evidence type="ECO:0000256" key="2">
    <source>
        <dbReference type="ARBA" id="ARBA00001973"/>
    </source>
</evidence>
<feature type="domain" description="Plastocyanin-like" evidence="14">
    <location>
        <begin position="624"/>
        <end position="733"/>
    </location>
</feature>
<accession>A0A1H3VW78</accession>
<comment type="cofactor">
    <cofactor evidence="1 12">
        <name>Cu(+)</name>
        <dbReference type="ChEBI" id="CHEBI:49552"/>
    </cofactor>
</comment>
<feature type="transmembrane region" description="Helical" evidence="13">
    <location>
        <begin position="276"/>
        <end position="302"/>
    </location>
</feature>
<feature type="binding site" description="type 1 copper site" evidence="12">
    <location>
        <position position="711"/>
    </location>
    <ligand>
        <name>Cu cation</name>
        <dbReference type="ChEBI" id="CHEBI:23378"/>
        <label>1</label>
    </ligand>
</feature>
<sequence length="881" mass="91336">MSPISRAAWHQSVGAVVIVWMLVAAAAVTAHRFVPEATWLMVHTFTLGVATNALFIWTNHFTTSILRSRPPRSRRGEALVLAALNVGIIATGAGMVAGHTALTGIGAGILSLAVLAHAVRLGRQLASALPARFTFAVRAYVMAAALFVPGIIAGFALSLPDLSASMSAALRGAHLSFNVLGWIGLPIIGTLLTLWPTILRTRLPESAERAARRYLPWLAITVVGAAGGALAIPLIAGTGLPSGLLVGLGVLAFVAVALAILVPLARDTQPQLDTTFPALSVAAGAVWLLASLVVFGLSLIAGEAIVVLSSLGRFVLPILAGGVAQIVLGALGYLLPVVAGGGPTAVRVRNVRANAGGVWRVALLNLALAIYVLGSVSLVIVAASVTALAAALATVYCLISALLPVTPAQAEAAPPPEIRRDGTRAPKPGALKPTLAALMATSLIVVAAAAADPAGAGLRTAQQATSPAAAAVATTGETTEVTIDIKAMRFVPDLVEVPAGNRLVINLENSDDQAHDLVLPSGAATERISPGATATLDAGVITEDIEGWCSIAGHRQMGMVFHIKVAGSADTAPSPEHDHSAHAPAPRADFDLAGEMDPTRYRDPVLAPLPPASGPVTHNLTFDVTEETIEVAPGLTQNIWLFNAQMPGPTLHGRVGDTFVITLVNKGTMGHSIDFHAGALAPDEPMRTIEPGESLVYTFTATRSGIWMYHCSTAPMSLHIANGMYGAVVIEPPDLPAVDHSFVLVQGESYYGPDGQIADAAKIASGQHDTTHFNGYPNQYVAHPLQVTVGQRVRFWVLDAGVAVPLSFHIVGGQFDTVFKEGAYLLQPGNELSGGSQALGLMAAEGGFVELVFPEAGTYTFVNHIMVEAERGAKGQVVVTK</sequence>
<keyword evidence="13" id="KW-1133">Transmembrane helix</keyword>
<evidence type="ECO:0000256" key="13">
    <source>
        <dbReference type="SAM" id="Phobius"/>
    </source>
</evidence>
<evidence type="ECO:0000256" key="8">
    <source>
        <dbReference type="ARBA" id="ARBA00022737"/>
    </source>
</evidence>
<dbReference type="CDD" id="cd11020">
    <property type="entry name" value="CuRO_1_CuNIR"/>
    <property type="match status" value="1"/>
</dbReference>
<dbReference type="PANTHER" id="PTHR11709:SF394">
    <property type="entry name" value="FI03373P-RELATED"/>
    <property type="match status" value="1"/>
</dbReference>
<dbReference type="InterPro" id="IPR001287">
    <property type="entry name" value="NO2-reductase_Cu"/>
</dbReference>
<feature type="transmembrane region" description="Helical" evidence="13">
    <location>
        <begin position="139"/>
        <end position="159"/>
    </location>
</feature>
<comment type="catalytic activity">
    <reaction evidence="11">
        <text>nitric oxide + Fe(III)-[cytochrome c] + H2O = Fe(II)-[cytochrome c] + nitrite + 2 H(+)</text>
        <dbReference type="Rhea" id="RHEA:15233"/>
        <dbReference type="Rhea" id="RHEA-COMP:10350"/>
        <dbReference type="Rhea" id="RHEA-COMP:14399"/>
        <dbReference type="ChEBI" id="CHEBI:15377"/>
        <dbReference type="ChEBI" id="CHEBI:15378"/>
        <dbReference type="ChEBI" id="CHEBI:16301"/>
        <dbReference type="ChEBI" id="CHEBI:16480"/>
        <dbReference type="ChEBI" id="CHEBI:29033"/>
        <dbReference type="ChEBI" id="CHEBI:29034"/>
        <dbReference type="EC" id="1.7.2.1"/>
    </reaction>
</comment>
<feature type="transmembrane region" description="Helical" evidence="13">
    <location>
        <begin position="101"/>
        <end position="119"/>
    </location>
</feature>
<keyword evidence="9" id="KW-0560">Oxidoreductase</keyword>
<evidence type="ECO:0000256" key="7">
    <source>
        <dbReference type="ARBA" id="ARBA00022723"/>
    </source>
</evidence>
<feature type="transmembrane region" description="Helical" evidence="13">
    <location>
        <begin position="179"/>
        <end position="198"/>
    </location>
</feature>
<proteinExistence type="inferred from homology"/>
<feature type="transmembrane region" description="Helical" evidence="13">
    <location>
        <begin position="37"/>
        <end position="57"/>
    </location>
</feature>
<feature type="transmembrane region" description="Helical" evidence="13">
    <location>
        <begin position="214"/>
        <end position="236"/>
    </location>
</feature>
<keyword evidence="8" id="KW-0677">Repeat</keyword>
<dbReference type="CDD" id="cd04208">
    <property type="entry name" value="CuRO_2_CuNIR"/>
    <property type="match status" value="1"/>
</dbReference>
<feature type="binding site" description="type 1 copper site" evidence="12">
    <location>
        <position position="864"/>
    </location>
    <ligand>
        <name>Cu cation</name>
        <dbReference type="ChEBI" id="CHEBI:23378"/>
        <label>1</label>
    </ligand>
</feature>
<evidence type="ECO:0000256" key="6">
    <source>
        <dbReference type="ARBA" id="ARBA00017290"/>
    </source>
</evidence>
<feature type="transmembrane region" description="Helical" evidence="13">
    <location>
        <begin position="78"/>
        <end position="95"/>
    </location>
</feature>
<dbReference type="InterPro" id="IPR011707">
    <property type="entry name" value="Cu-oxidase-like_N"/>
</dbReference>
<comment type="subunit">
    <text evidence="4">Homotrimer.</text>
</comment>
<keyword evidence="7 12" id="KW-0479">Metal-binding</keyword>
<feature type="binding site" description="type 1 copper site" evidence="12">
    <location>
        <position position="671"/>
    </location>
    <ligand>
        <name>Cu cation</name>
        <dbReference type="ChEBI" id="CHEBI:23378"/>
        <label>1</label>
    </ligand>
</feature>
<feature type="transmembrane region" description="Helical" evidence="13">
    <location>
        <begin position="12"/>
        <end position="31"/>
    </location>
</feature>
<feature type="binding site" description="type 1 copper site" evidence="12">
    <location>
        <position position="724"/>
    </location>
    <ligand>
        <name>Cu cation</name>
        <dbReference type="ChEBI" id="CHEBI:23378"/>
        <label>1</label>
    </ligand>
</feature>
<keyword evidence="17" id="KW-1185">Reference proteome</keyword>
<dbReference type="RefSeq" id="WP_092561142.1">
    <property type="nucleotide sequence ID" value="NZ_FNQV01000001.1"/>
</dbReference>
<dbReference type="Proteomes" id="UP000199288">
    <property type="component" value="Unassembled WGS sequence"/>
</dbReference>
<evidence type="ECO:0000259" key="15">
    <source>
        <dbReference type="Pfam" id="PF13473"/>
    </source>
</evidence>
<evidence type="ECO:0000256" key="9">
    <source>
        <dbReference type="ARBA" id="ARBA00023002"/>
    </source>
</evidence>